<dbReference type="EMBL" id="GBXM01057418">
    <property type="protein sequence ID" value="JAH51159.1"/>
    <property type="molecule type" value="Transcribed_RNA"/>
</dbReference>
<proteinExistence type="predicted"/>
<accession>A0A0E9TBR8</accession>
<name>A0A0E9TBR8_ANGAN</name>
<feature type="region of interest" description="Disordered" evidence="1">
    <location>
        <begin position="40"/>
        <end position="66"/>
    </location>
</feature>
<evidence type="ECO:0000256" key="1">
    <source>
        <dbReference type="SAM" id="MobiDB-lite"/>
    </source>
</evidence>
<reference evidence="2" key="2">
    <citation type="journal article" date="2015" name="Fish Shellfish Immunol.">
        <title>Early steps in the European eel (Anguilla anguilla)-Vibrio vulnificus interaction in the gills: Role of the RtxA13 toxin.</title>
        <authorList>
            <person name="Callol A."/>
            <person name="Pajuelo D."/>
            <person name="Ebbesson L."/>
            <person name="Teles M."/>
            <person name="MacKenzie S."/>
            <person name="Amaro C."/>
        </authorList>
    </citation>
    <scope>NUCLEOTIDE SEQUENCE</scope>
</reference>
<evidence type="ECO:0000313" key="2">
    <source>
        <dbReference type="EMBL" id="JAH51159.1"/>
    </source>
</evidence>
<dbReference type="AlphaFoldDB" id="A0A0E9TBR8"/>
<organism evidence="2">
    <name type="scientific">Anguilla anguilla</name>
    <name type="common">European freshwater eel</name>
    <name type="synonym">Muraena anguilla</name>
    <dbReference type="NCBI Taxonomy" id="7936"/>
    <lineage>
        <taxon>Eukaryota</taxon>
        <taxon>Metazoa</taxon>
        <taxon>Chordata</taxon>
        <taxon>Craniata</taxon>
        <taxon>Vertebrata</taxon>
        <taxon>Euteleostomi</taxon>
        <taxon>Actinopterygii</taxon>
        <taxon>Neopterygii</taxon>
        <taxon>Teleostei</taxon>
        <taxon>Anguilliformes</taxon>
        <taxon>Anguillidae</taxon>
        <taxon>Anguilla</taxon>
    </lineage>
</organism>
<sequence>MFIIIICHGTGGLGPKCRVRGKTQNSKRKIETRTLLYKTELRQGNKKASQGQTLKKNTKEKHRKTK</sequence>
<protein>
    <submittedName>
        <fullName evidence="2">Uncharacterized protein</fullName>
    </submittedName>
</protein>
<reference evidence="2" key="1">
    <citation type="submission" date="2014-11" db="EMBL/GenBank/DDBJ databases">
        <authorList>
            <person name="Amaro Gonzalez C."/>
        </authorList>
    </citation>
    <scope>NUCLEOTIDE SEQUENCE</scope>
</reference>
<feature type="compositionally biased region" description="Basic residues" evidence="1">
    <location>
        <begin position="56"/>
        <end position="66"/>
    </location>
</feature>